<evidence type="ECO:0000259" key="2">
    <source>
        <dbReference type="Pfam" id="PF07853"/>
    </source>
</evidence>
<dbReference type="InterPro" id="IPR026272">
    <property type="entry name" value="SdpI"/>
</dbReference>
<dbReference type="PANTHER" id="PTHR37810:SF5">
    <property type="entry name" value="IMMUNITY PROTEIN SDPI"/>
    <property type="match status" value="1"/>
</dbReference>
<evidence type="ECO:0000256" key="1">
    <source>
        <dbReference type="SAM" id="Phobius"/>
    </source>
</evidence>
<protein>
    <submittedName>
        <fullName evidence="3">Uncharacterized membrane protein</fullName>
    </submittedName>
</protein>
<dbReference type="GO" id="GO:0009636">
    <property type="term" value="P:response to toxic substance"/>
    <property type="evidence" value="ECO:0007669"/>
    <property type="project" value="TreeGrafter"/>
</dbReference>
<dbReference type="Proteomes" id="UP000199708">
    <property type="component" value="Unassembled WGS sequence"/>
</dbReference>
<dbReference type="InterPro" id="IPR025962">
    <property type="entry name" value="SdpI/YhfL"/>
</dbReference>
<name>A0A1G7UIL6_9LACT</name>
<dbReference type="RefSeq" id="WP_090290326.1">
    <property type="nucleotide sequence ID" value="NZ_FNCK01000010.1"/>
</dbReference>
<keyword evidence="1" id="KW-1133">Transmembrane helix</keyword>
<dbReference type="EMBL" id="FNCK01000010">
    <property type="protein sequence ID" value="SDG46909.1"/>
    <property type="molecule type" value="Genomic_DNA"/>
</dbReference>
<feature type="transmembrane region" description="Helical" evidence="1">
    <location>
        <begin position="87"/>
        <end position="110"/>
    </location>
</feature>
<keyword evidence="4" id="KW-1185">Reference proteome</keyword>
<accession>A0A1G7UIL6</accession>
<evidence type="ECO:0000313" key="4">
    <source>
        <dbReference type="Proteomes" id="UP000199708"/>
    </source>
</evidence>
<reference evidence="3 4" key="1">
    <citation type="submission" date="2016-10" db="EMBL/GenBank/DDBJ databases">
        <authorList>
            <person name="de Groot N.N."/>
        </authorList>
    </citation>
    <scope>NUCLEOTIDE SEQUENCE [LARGE SCALE GENOMIC DNA]</scope>
    <source>
        <strain evidence="3 4">ATCC BAA-466</strain>
    </source>
</reference>
<keyword evidence="1" id="KW-0812">Transmembrane</keyword>
<feature type="transmembrane region" description="Helical" evidence="1">
    <location>
        <begin position="48"/>
        <end position="67"/>
    </location>
</feature>
<sequence>MMNSFSKYILKNWLLVLISIILAGYFFLNAPETVPTHFDIAGNVDRYGSKTSLLFFPGLMIGLNLLAEMLKHIDPKRENFQRFEKHFYLIIFATNFFFLFTQIVMGAYILNWINQLPSYIEGSLGILFIILGNFMPKIKFNYFMGIRTPWTLANEHVWYHTHRLAGKVFVLMGALIILTILLPAAIKEWAFLVITLGGVIVVSMASYWFYRKEKR</sequence>
<gene>
    <name evidence="3" type="ORF">SAMN05421791_11017</name>
</gene>
<dbReference type="PIRSF" id="PIRSF038959">
    <property type="entry name" value="SdpI"/>
    <property type="match status" value="1"/>
</dbReference>
<dbReference type="OrthoDB" id="9808690at2"/>
<dbReference type="STRING" id="120956.SAMN05421791_11017"/>
<feature type="domain" description="DUF1648" evidence="2">
    <location>
        <begin position="14"/>
        <end position="61"/>
    </location>
</feature>
<feature type="transmembrane region" description="Helical" evidence="1">
    <location>
        <begin position="164"/>
        <end position="183"/>
    </location>
</feature>
<dbReference type="InterPro" id="IPR012867">
    <property type="entry name" value="DUF1648"/>
</dbReference>
<evidence type="ECO:0000313" key="3">
    <source>
        <dbReference type="EMBL" id="SDG46909.1"/>
    </source>
</evidence>
<organism evidence="3 4">
    <name type="scientific">Facklamia miroungae</name>
    <dbReference type="NCBI Taxonomy" id="120956"/>
    <lineage>
        <taxon>Bacteria</taxon>
        <taxon>Bacillati</taxon>
        <taxon>Bacillota</taxon>
        <taxon>Bacilli</taxon>
        <taxon>Lactobacillales</taxon>
        <taxon>Aerococcaceae</taxon>
        <taxon>Facklamia</taxon>
    </lineage>
</organism>
<feature type="transmembrane region" description="Helical" evidence="1">
    <location>
        <begin position="12"/>
        <end position="28"/>
    </location>
</feature>
<dbReference type="Pfam" id="PF07853">
    <property type="entry name" value="DUF1648"/>
    <property type="match status" value="1"/>
</dbReference>
<proteinExistence type="predicted"/>
<dbReference type="AlphaFoldDB" id="A0A1G7UIL6"/>
<dbReference type="Pfam" id="PF13630">
    <property type="entry name" value="SdpI"/>
    <property type="match status" value="1"/>
</dbReference>
<feature type="transmembrane region" description="Helical" evidence="1">
    <location>
        <begin position="189"/>
        <end position="210"/>
    </location>
</feature>
<keyword evidence="1" id="KW-0472">Membrane</keyword>
<dbReference type="PANTHER" id="PTHR37810">
    <property type="entry name" value="IMMUNITY PROTEIN SDPI"/>
    <property type="match status" value="1"/>
</dbReference>